<protein>
    <submittedName>
        <fullName evidence="4">Chemotaxis protein CheY</fullName>
    </submittedName>
</protein>
<accession>A0A3P5X8C5</accession>
<dbReference type="InterPro" id="IPR001789">
    <property type="entry name" value="Sig_transdc_resp-reg_receiver"/>
</dbReference>
<dbReference type="RefSeq" id="WP_124087388.1">
    <property type="nucleotide sequence ID" value="NZ_UXAW01000081.1"/>
</dbReference>
<dbReference type="InterPro" id="IPR050595">
    <property type="entry name" value="Bact_response_regulator"/>
</dbReference>
<dbReference type="Proteomes" id="UP000277498">
    <property type="component" value="Unassembled WGS sequence"/>
</dbReference>
<dbReference type="GO" id="GO:0000160">
    <property type="term" value="P:phosphorelay signal transduction system"/>
    <property type="evidence" value="ECO:0007669"/>
    <property type="project" value="InterPro"/>
</dbReference>
<dbReference type="SUPFAM" id="SSF52172">
    <property type="entry name" value="CheY-like"/>
    <property type="match status" value="1"/>
</dbReference>
<name>A0A3P5X8C5_9RHOB</name>
<dbReference type="AlphaFoldDB" id="A0A3P5X8C5"/>
<dbReference type="Pfam" id="PF00072">
    <property type="entry name" value="Response_reg"/>
    <property type="match status" value="1"/>
</dbReference>
<evidence type="ECO:0000256" key="1">
    <source>
        <dbReference type="ARBA" id="ARBA00022553"/>
    </source>
</evidence>
<dbReference type="EMBL" id="UXAW01000081">
    <property type="protein sequence ID" value="VDC30720.1"/>
    <property type="molecule type" value="Genomic_DNA"/>
</dbReference>
<sequence length="125" mass="13179">MTLVLAIDDSLTIRLLLRQAIEAAGFACVTADDGVEGLERFAEHAPDLVITDLNMPRMDGFGVIGAIRAGASHSRVPILVLSTESAATLRARARAAGATGWLTKPFENAVLIPILRRFLGGGAAR</sequence>
<dbReference type="OrthoDB" id="9800897at2"/>
<feature type="modified residue" description="4-aspartylphosphate" evidence="2">
    <location>
        <position position="52"/>
    </location>
</feature>
<keyword evidence="1 2" id="KW-0597">Phosphoprotein</keyword>
<organism evidence="4 5">
    <name type="scientific">Pseudogemmobacter humi</name>
    <dbReference type="NCBI Taxonomy" id="2483812"/>
    <lineage>
        <taxon>Bacteria</taxon>
        <taxon>Pseudomonadati</taxon>
        <taxon>Pseudomonadota</taxon>
        <taxon>Alphaproteobacteria</taxon>
        <taxon>Rhodobacterales</taxon>
        <taxon>Paracoccaceae</taxon>
        <taxon>Pseudogemmobacter</taxon>
    </lineage>
</organism>
<dbReference type="PANTHER" id="PTHR44591:SF25">
    <property type="entry name" value="CHEMOTAXIS TWO-COMPONENT RESPONSE REGULATOR"/>
    <property type="match status" value="1"/>
</dbReference>
<dbReference type="Gene3D" id="3.40.50.2300">
    <property type="match status" value="1"/>
</dbReference>
<keyword evidence="5" id="KW-1185">Reference proteome</keyword>
<reference evidence="4 5" key="1">
    <citation type="submission" date="2018-11" db="EMBL/GenBank/DDBJ databases">
        <authorList>
            <person name="Criscuolo A."/>
        </authorList>
    </citation>
    <scope>NUCLEOTIDE SEQUENCE [LARGE SCALE GENOMIC DNA]</scope>
    <source>
        <strain evidence="4">ACIP111625</strain>
    </source>
</reference>
<proteinExistence type="predicted"/>
<evidence type="ECO:0000259" key="3">
    <source>
        <dbReference type="PROSITE" id="PS50110"/>
    </source>
</evidence>
<dbReference type="PROSITE" id="PS50110">
    <property type="entry name" value="RESPONSE_REGULATORY"/>
    <property type="match status" value="1"/>
</dbReference>
<gene>
    <name evidence="4" type="primary">cheY_2</name>
    <name evidence="4" type="ORF">XINFAN_02655</name>
</gene>
<feature type="domain" description="Response regulatory" evidence="3">
    <location>
        <begin position="3"/>
        <end position="119"/>
    </location>
</feature>
<dbReference type="SMART" id="SM00448">
    <property type="entry name" value="REC"/>
    <property type="match status" value="1"/>
</dbReference>
<dbReference type="PANTHER" id="PTHR44591">
    <property type="entry name" value="STRESS RESPONSE REGULATOR PROTEIN 1"/>
    <property type="match status" value="1"/>
</dbReference>
<evidence type="ECO:0000256" key="2">
    <source>
        <dbReference type="PROSITE-ProRule" id="PRU00169"/>
    </source>
</evidence>
<dbReference type="InterPro" id="IPR011006">
    <property type="entry name" value="CheY-like_superfamily"/>
</dbReference>
<evidence type="ECO:0000313" key="5">
    <source>
        <dbReference type="Proteomes" id="UP000277498"/>
    </source>
</evidence>
<evidence type="ECO:0000313" key="4">
    <source>
        <dbReference type="EMBL" id="VDC30720.1"/>
    </source>
</evidence>